<gene>
    <name evidence="6" type="primary">rpsF</name>
    <name evidence="8" type="ORF">ETSY2_13820</name>
</gene>
<dbReference type="Proteomes" id="UP000019140">
    <property type="component" value="Unassembled WGS sequence"/>
</dbReference>
<dbReference type="CDD" id="cd00473">
    <property type="entry name" value="bS6"/>
    <property type="match status" value="1"/>
</dbReference>
<accession>W4M9Y8</accession>
<dbReference type="Gene3D" id="3.30.70.60">
    <property type="match status" value="1"/>
</dbReference>
<evidence type="ECO:0000256" key="7">
    <source>
        <dbReference type="SAM" id="MobiDB-lite"/>
    </source>
</evidence>
<name>W4M9Y8_9BACT</name>
<dbReference type="HOGENOM" id="CLU_113441_2_0_7"/>
<dbReference type="NCBIfam" id="TIGR00166">
    <property type="entry name" value="S6"/>
    <property type="match status" value="1"/>
</dbReference>
<evidence type="ECO:0000256" key="4">
    <source>
        <dbReference type="ARBA" id="ARBA00035104"/>
    </source>
</evidence>
<dbReference type="PATRIC" id="fig|1429439.4.peg.2359"/>
<protein>
    <recommendedName>
        <fullName evidence="5 6">Small ribosomal subunit protein bS6</fullName>
    </recommendedName>
</protein>
<keyword evidence="2 6" id="KW-0689">Ribosomal protein</keyword>
<evidence type="ECO:0000256" key="6">
    <source>
        <dbReference type="HAMAP-Rule" id="MF_00360"/>
    </source>
</evidence>
<feature type="compositionally biased region" description="Acidic residues" evidence="7">
    <location>
        <begin position="155"/>
        <end position="171"/>
    </location>
</feature>
<dbReference type="GO" id="GO:1990904">
    <property type="term" value="C:ribonucleoprotein complex"/>
    <property type="evidence" value="ECO:0007669"/>
    <property type="project" value="UniProtKB-KW"/>
</dbReference>
<dbReference type="GO" id="GO:0070181">
    <property type="term" value="F:small ribosomal subunit rRNA binding"/>
    <property type="evidence" value="ECO:0007669"/>
    <property type="project" value="TreeGrafter"/>
</dbReference>
<reference evidence="8 9" key="1">
    <citation type="journal article" date="2014" name="Nature">
        <title>An environmental bacterial taxon with a large and distinct metabolic repertoire.</title>
        <authorList>
            <person name="Wilson M.C."/>
            <person name="Mori T."/>
            <person name="Ruckert C."/>
            <person name="Uria A.R."/>
            <person name="Helf M.J."/>
            <person name="Takada K."/>
            <person name="Gernert C."/>
            <person name="Steffens U.A."/>
            <person name="Heycke N."/>
            <person name="Schmitt S."/>
            <person name="Rinke C."/>
            <person name="Helfrich E.J."/>
            <person name="Brachmann A.O."/>
            <person name="Gurgui C."/>
            <person name="Wakimoto T."/>
            <person name="Kracht M."/>
            <person name="Crusemann M."/>
            <person name="Hentschel U."/>
            <person name="Abe I."/>
            <person name="Matsunaga S."/>
            <person name="Kalinowski J."/>
            <person name="Takeyama H."/>
            <person name="Piel J."/>
        </authorList>
    </citation>
    <scope>NUCLEOTIDE SEQUENCE [LARGE SCALE GENOMIC DNA]</scope>
    <source>
        <strain evidence="9">TSY2</strain>
    </source>
</reference>
<evidence type="ECO:0000256" key="2">
    <source>
        <dbReference type="ARBA" id="ARBA00022980"/>
    </source>
</evidence>
<dbReference type="AlphaFoldDB" id="W4M9Y8"/>
<dbReference type="GO" id="GO:0003735">
    <property type="term" value="F:structural constituent of ribosome"/>
    <property type="evidence" value="ECO:0007669"/>
    <property type="project" value="InterPro"/>
</dbReference>
<evidence type="ECO:0000256" key="3">
    <source>
        <dbReference type="ARBA" id="ARBA00023274"/>
    </source>
</evidence>
<dbReference type="GO" id="GO:0005737">
    <property type="term" value="C:cytoplasm"/>
    <property type="evidence" value="ECO:0007669"/>
    <property type="project" value="UniProtKB-ARBA"/>
</dbReference>
<comment type="function">
    <text evidence="4 6">Binds together with bS18 to 16S ribosomal RNA.</text>
</comment>
<dbReference type="InterPro" id="IPR014717">
    <property type="entry name" value="Transl_elong_EF1B/ribsomal_bS6"/>
</dbReference>
<dbReference type="InterPro" id="IPR020814">
    <property type="entry name" value="Ribosomal_S6_plastid/chlpt"/>
</dbReference>
<dbReference type="EMBL" id="AZHX01000554">
    <property type="protein sequence ID" value="ETX06995.1"/>
    <property type="molecule type" value="Genomic_DNA"/>
</dbReference>
<dbReference type="PANTHER" id="PTHR21011">
    <property type="entry name" value="MITOCHONDRIAL 28S RIBOSOMAL PROTEIN S6"/>
    <property type="match status" value="1"/>
</dbReference>
<dbReference type="Pfam" id="PF01250">
    <property type="entry name" value="Ribosomal_S6"/>
    <property type="match status" value="1"/>
</dbReference>
<keyword evidence="6" id="KW-0694">RNA-binding</keyword>
<comment type="caution">
    <text evidence="8">The sequence shown here is derived from an EMBL/GenBank/DDBJ whole genome shotgun (WGS) entry which is preliminary data.</text>
</comment>
<dbReference type="HAMAP" id="MF_00360">
    <property type="entry name" value="Ribosomal_bS6"/>
    <property type="match status" value="1"/>
</dbReference>
<dbReference type="PANTHER" id="PTHR21011:SF1">
    <property type="entry name" value="SMALL RIBOSOMAL SUBUNIT PROTEIN BS6M"/>
    <property type="match status" value="1"/>
</dbReference>
<evidence type="ECO:0000313" key="8">
    <source>
        <dbReference type="EMBL" id="ETX06995.1"/>
    </source>
</evidence>
<dbReference type="InterPro" id="IPR035980">
    <property type="entry name" value="Ribosomal_bS6_sf"/>
</dbReference>
<dbReference type="InterPro" id="IPR000529">
    <property type="entry name" value="Ribosomal_bS6"/>
</dbReference>
<keyword evidence="3 6" id="KW-0687">Ribonucleoprotein</keyword>
<sequence>MSEQRIYETVYVLNPEMSDEEVDANVQNTVSLLETHGASIIRTERGGKRRLAYPIEKQRYGYYNLIHYHGTNAALSEMERMFRLSDRVLRYLTVRFEKEEHLTSLTRMGDDDGRDDDRDDRRRGDRGRRGDRDFGRGPRRFDDRNRDRGPIPDAIMEDAVDMDADDDDLPDDEMKSPEELD</sequence>
<feature type="region of interest" description="Disordered" evidence="7">
    <location>
        <begin position="106"/>
        <end position="181"/>
    </location>
</feature>
<evidence type="ECO:0000256" key="5">
    <source>
        <dbReference type="ARBA" id="ARBA00035294"/>
    </source>
</evidence>
<feature type="compositionally biased region" description="Basic and acidic residues" evidence="7">
    <location>
        <begin position="106"/>
        <end position="150"/>
    </location>
</feature>
<keyword evidence="9" id="KW-1185">Reference proteome</keyword>
<dbReference type="SUPFAM" id="SSF54995">
    <property type="entry name" value="Ribosomal protein S6"/>
    <property type="match status" value="1"/>
</dbReference>
<dbReference type="GO" id="GO:0006412">
    <property type="term" value="P:translation"/>
    <property type="evidence" value="ECO:0007669"/>
    <property type="project" value="UniProtKB-UniRule"/>
</dbReference>
<organism evidence="8 9">
    <name type="scientific">Candidatus Entotheonella gemina</name>
    <dbReference type="NCBI Taxonomy" id="1429439"/>
    <lineage>
        <taxon>Bacteria</taxon>
        <taxon>Pseudomonadati</taxon>
        <taxon>Nitrospinota/Tectimicrobiota group</taxon>
        <taxon>Candidatus Tectimicrobiota</taxon>
        <taxon>Candidatus Entotheonellia</taxon>
        <taxon>Candidatus Entotheonellales</taxon>
        <taxon>Candidatus Entotheonellaceae</taxon>
        <taxon>Candidatus Entotheonella</taxon>
    </lineage>
</organism>
<dbReference type="GO" id="GO:0005840">
    <property type="term" value="C:ribosome"/>
    <property type="evidence" value="ECO:0007669"/>
    <property type="project" value="UniProtKB-KW"/>
</dbReference>
<comment type="similarity">
    <text evidence="1 6">Belongs to the bacterial ribosomal protein bS6 family.</text>
</comment>
<proteinExistence type="inferred from homology"/>
<evidence type="ECO:0000313" key="9">
    <source>
        <dbReference type="Proteomes" id="UP000019140"/>
    </source>
</evidence>
<feature type="compositionally biased region" description="Basic and acidic residues" evidence="7">
    <location>
        <begin position="172"/>
        <end position="181"/>
    </location>
</feature>
<keyword evidence="6" id="KW-0699">rRNA-binding</keyword>
<evidence type="ECO:0000256" key="1">
    <source>
        <dbReference type="ARBA" id="ARBA00009512"/>
    </source>
</evidence>